<reference evidence="1 2" key="1">
    <citation type="submission" date="2020-03" db="EMBL/GenBank/DDBJ databases">
        <title>Hydrogenophaga sp. nov. isolated from cyanobacterial mat.</title>
        <authorList>
            <person name="Thorat V."/>
            <person name="Kirdat K."/>
            <person name="Tiwarekar B."/>
            <person name="Costa E.D."/>
            <person name="Yadav A."/>
        </authorList>
    </citation>
    <scope>NUCLEOTIDE SEQUENCE [LARGE SCALE GENOMIC DNA]</scope>
    <source>
        <strain evidence="1 2">BA0156</strain>
    </source>
</reference>
<evidence type="ECO:0000313" key="2">
    <source>
        <dbReference type="Proteomes" id="UP000503162"/>
    </source>
</evidence>
<keyword evidence="1" id="KW-0378">Hydrolase</keyword>
<name>A0A6G8IGI2_9BURK</name>
<dbReference type="GO" id="GO:0016787">
    <property type="term" value="F:hydrolase activity"/>
    <property type="evidence" value="ECO:0007669"/>
    <property type="project" value="UniProtKB-KW"/>
</dbReference>
<dbReference type="PANTHER" id="PTHR39456">
    <property type="entry name" value="METAL-DEPENDENT HYDROLASE"/>
    <property type="match status" value="1"/>
</dbReference>
<dbReference type="AlphaFoldDB" id="A0A6G8IGI2"/>
<keyword evidence="2" id="KW-1185">Reference proteome</keyword>
<gene>
    <name evidence="1" type="ORF">G9Q37_08450</name>
</gene>
<proteinExistence type="predicted"/>
<dbReference type="Proteomes" id="UP000503162">
    <property type="component" value="Chromosome"/>
</dbReference>
<dbReference type="Pfam" id="PF10118">
    <property type="entry name" value="Metal_hydrol"/>
    <property type="match status" value="1"/>
</dbReference>
<dbReference type="KEGG" id="hcz:G9Q37_08450"/>
<dbReference type="EMBL" id="CP049989">
    <property type="protein sequence ID" value="QIM52168.1"/>
    <property type="molecule type" value="Genomic_DNA"/>
</dbReference>
<organism evidence="1 2">
    <name type="scientific">Hydrogenophaga crocea</name>
    <dbReference type="NCBI Taxonomy" id="2716225"/>
    <lineage>
        <taxon>Bacteria</taxon>
        <taxon>Pseudomonadati</taxon>
        <taxon>Pseudomonadota</taxon>
        <taxon>Betaproteobacteria</taxon>
        <taxon>Burkholderiales</taxon>
        <taxon>Comamonadaceae</taxon>
        <taxon>Hydrogenophaga</taxon>
    </lineage>
</organism>
<dbReference type="InterPro" id="IPR016516">
    <property type="entry name" value="UCP07580"/>
</dbReference>
<protein>
    <submittedName>
        <fullName evidence="1">Metal-dependent hydrolase</fullName>
    </submittedName>
</protein>
<accession>A0A6G8IGI2</accession>
<sequence length="272" mass="31299">MTDLTVRRLLIDLERPVARHWCGGDAFLTAWFNALSMSFPVGEQFFIDSVRDGAKALPEAERAAWEAEVKGFVGQEATHRRIHALFNAQIEKHGLVNAWAPRAEARMKVLAGADPRHALGITAANEHFTALFAEWLLGHPEVLANSEPRLQALWLWHSAEEAEHKSTAFDLYRALGGNHAWRVKWMRRITVFFLVDALRQTVNNLRRDGTLWRWSTWRSAARHLLGRQGLLRETFAPWRAYFRPDFHPEHQHSERSATWLRENSALFVAVGR</sequence>
<dbReference type="RefSeq" id="WP_166226770.1">
    <property type="nucleotide sequence ID" value="NZ_CP049989.1"/>
</dbReference>
<dbReference type="PIRSF" id="PIRSF007580">
    <property type="entry name" value="UCP07580"/>
    <property type="match status" value="1"/>
</dbReference>
<dbReference type="PANTHER" id="PTHR39456:SF1">
    <property type="entry name" value="METAL-DEPENDENT HYDROLASE"/>
    <property type="match status" value="1"/>
</dbReference>
<evidence type="ECO:0000313" key="1">
    <source>
        <dbReference type="EMBL" id="QIM52168.1"/>
    </source>
</evidence>